<comment type="pathway">
    <text evidence="8 10">Purine metabolism; AMP biosynthesis via de novo pathway; AMP from IMP: step 1/2.</text>
</comment>
<feature type="binding site" evidence="8">
    <location>
        <begin position="300"/>
        <end position="306"/>
    </location>
    <ligand>
        <name>substrate</name>
    </ligand>
</feature>
<dbReference type="PROSITE" id="PS00513">
    <property type="entry name" value="ADENYLOSUCCIN_SYN_2"/>
    <property type="match status" value="1"/>
</dbReference>
<feature type="binding site" description="in other chain" evidence="8">
    <location>
        <begin position="14"/>
        <end position="17"/>
    </location>
    <ligand>
        <name>IMP</name>
        <dbReference type="ChEBI" id="CHEBI:58053"/>
        <note>ligand shared between dimeric partners</note>
    </ligand>
</feature>
<dbReference type="Gene3D" id="3.40.440.10">
    <property type="entry name" value="Adenylosuccinate Synthetase, subunit A, domain 1"/>
    <property type="match status" value="1"/>
</dbReference>
<comment type="similarity">
    <text evidence="8 10">Belongs to the adenylosuccinate synthetase family.</text>
</comment>
<dbReference type="GO" id="GO:0004019">
    <property type="term" value="F:adenylosuccinate synthase activity"/>
    <property type="evidence" value="ECO:0007669"/>
    <property type="project" value="UniProtKB-UniRule"/>
</dbReference>
<comment type="subunit">
    <text evidence="1 8">Homodimer.</text>
</comment>
<dbReference type="NCBIfam" id="NF002223">
    <property type="entry name" value="PRK01117.1"/>
    <property type="match status" value="1"/>
</dbReference>
<dbReference type="InterPro" id="IPR001114">
    <property type="entry name" value="Adenylosuccinate_synthetase"/>
</dbReference>
<dbReference type="HAMAP" id="MF_00011">
    <property type="entry name" value="Adenylosucc_synth"/>
    <property type="match status" value="1"/>
</dbReference>
<name>A0A4D6YDM4_9GAMM</name>
<dbReference type="FunFam" id="3.90.170.10:FF:000001">
    <property type="entry name" value="Adenylosuccinate synthetase"/>
    <property type="match status" value="1"/>
</dbReference>
<dbReference type="InterPro" id="IPR033128">
    <property type="entry name" value="Adenylosuccin_syn_Lys_AS"/>
</dbReference>
<dbReference type="SUPFAM" id="SSF52540">
    <property type="entry name" value="P-loop containing nucleoside triphosphate hydrolases"/>
    <property type="match status" value="1"/>
</dbReference>
<sequence>MSKNIVVLGMQWGDEGKGKIVDFLTIQANYVVRYQGGHNAGHTLVIGKKKIILHLIPSGILHQNVICMLGNGVVISSNSLINEIKMLDSLGISVVGRLFISKNCPLILPYHIKMDVLREKLSGKLCIGTTQKGIGPAYEDKVARYGIRICDLYNESVLQEKIKRVLDYYNFQFVHYYKSKPVEYNIVWENILCAQRIIKDKIKDIPTILKNADRDQKRIIFEGAQGALLDLDHGTFPYVTSSNSTLGGVFTGSGVHINQINIIIGIFKAYCTRVGYGPFPTELKNEVDDYLCNKGKEFGSTTGRRRRTGWLDLVLLLRMVMINSISSLCLTKLDVLDELSEIKVCIAYENIYTAEIINNPFDYLDWSILKPVYKVFPGWKISTKGITEFSKLPFFAQNYINYIENYIGNGVYIDIISTGPERSETIIVRNLFNTNSM</sequence>
<dbReference type="InterPro" id="IPR027417">
    <property type="entry name" value="P-loop_NTPase"/>
</dbReference>
<feature type="binding site" evidence="8">
    <location>
        <begin position="41"/>
        <end position="43"/>
    </location>
    <ligand>
        <name>GTP</name>
        <dbReference type="ChEBI" id="CHEBI:37565"/>
    </ligand>
</feature>
<accession>A0A4D6YDM4</accession>
<dbReference type="PROSITE" id="PS01266">
    <property type="entry name" value="ADENYLOSUCCIN_SYN_1"/>
    <property type="match status" value="1"/>
</dbReference>
<proteinExistence type="inferred from homology"/>
<protein>
    <recommendedName>
        <fullName evidence="8 10">Adenylosuccinate synthetase</fullName>
        <shortName evidence="8">AMPSase</shortName>
        <shortName evidence="8">AdSS</shortName>
        <ecNumber evidence="8 10">6.3.4.4</ecNumber>
    </recommendedName>
    <alternativeName>
        <fullName evidence="8">IMP--aspartate ligase</fullName>
    </alternativeName>
</protein>
<keyword evidence="3 8" id="KW-0479">Metal-binding</keyword>
<dbReference type="InterPro" id="IPR042109">
    <property type="entry name" value="Adenylosuccinate_synth_dom1"/>
</dbReference>
<evidence type="ECO:0000256" key="8">
    <source>
        <dbReference type="HAMAP-Rule" id="MF_00011"/>
    </source>
</evidence>
<feature type="binding site" description="in other chain" evidence="8">
    <location>
        <begin position="39"/>
        <end position="42"/>
    </location>
    <ligand>
        <name>IMP</name>
        <dbReference type="ChEBI" id="CHEBI:58053"/>
        <note>ligand shared between dimeric partners</note>
    </ligand>
</feature>
<evidence type="ECO:0000256" key="10">
    <source>
        <dbReference type="RuleBase" id="RU000520"/>
    </source>
</evidence>
<dbReference type="OrthoDB" id="9807553at2"/>
<dbReference type="InterPro" id="IPR042110">
    <property type="entry name" value="Adenylosuccinate_synth_dom2"/>
</dbReference>
<gene>
    <name evidence="8" type="primary">purA</name>
    <name evidence="11" type="ORF">D9V78_01990</name>
</gene>
<comment type="subcellular location">
    <subcellularLocation>
        <location evidence="8">Cytoplasm</location>
    </subcellularLocation>
</comment>
<dbReference type="GO" id="GO:0005737">
    <property type="term" value="C:cytoplasm"/>
    <property type="evidence" value="ECO:0007669"/>
    <property type="project" value="UniProtKB-SubCell"/>
</dbReference>
<keyword evidence="2 8" id="KW-0436">Ligase</keyword>
<dbReference type="AlphaFoldDB" id="A0A4D6YDM4"/>
<feature type="binding site" description="in other chain" evidence="8">
    <location>
        <position position="225"/>
    </location>
    <ligand>
        <name>IMP</name>
        <dbReference type="ChEBI" id="CHEBI:58053"/>
        <note>ligand shared between dimeric partners</note>
    </ligand>
</feature>
<evidence type="ECO:0000313" key="12">
    <source>
        <dbReference type="Proteomes" id="UP000298685"/>
    </source>
</evidence>
<feature type="binding site" description="in other chain" evidence="8">
    <location>
        <position position="240"/>
    </location>
    <ligand>
        <name>IMP</name>
        <dbReference type="ChEBI" id="CHEBI:58053"/>
        <note>ligand shared between dimeric partners</note>
    </ligand>
</feature>
<feature type="binding site" evidence="8">
    <location>
        <begin position="13"/>
        <end position="19"/>
    </location>
    <ligand>
        <name>GTP</name>
        <dbReference type="ChEBI" id="CHEBI:37565"/>
    </ligand>
</feature>
<feature type="binding site" description="in other chain" evidence="8">
    <location>
        <position position="130"/>
    </location>
    <ligand>
        <name>IMP</name>
        <dbReference type="ChEBI" id="CHEBI:58053"/>
        <note>ligand shared between dimeric partners</note>
    </ligand>
</feature>
<evidence type="ECO:0000256" key="2">
    <source>
        <dbReference type="ARBA" id="ARBA00022598"/>
    </source>
</evidence>
<feature type="active site" description="Proton donor" evidence="8">
    <location>
        <position position="42"/>
    </location>
</feature>
<organism evidence="11 12">
    <name type="scientific">Buchnera aphidicola</name>
    <name type="common">Sarucallis kahawaluokalani</name>
    <dbReference type="NCBI Taxonomy" id="1241878"/>
    <lineage>
        <taxon>Bacteria</taxon>
        <taxon>Pseudomonadati</taxon>
        <taxon>Pseudomonadota</taxon>
        <taxon>Gammaproteobacteria</taxon>
        <taxon>Enterobacterales</taxon>
        <taxon>Erwiniaceae</taxon>
        <taxon>Buchnera</taxon>
    </lineage>
</organism>
<dbReference type="RefSeq" id="WP_158350902.1">
    <property type="nucleotide sequence ID" value="NZ_CP032999.1"/>
</dbReference>
<dbReference type="Gene3D" id="3.90.170.10">
    <property type="entry name" value="Adenylosuccinate Synthetase, subunit A, domain 3"/>
    <property type="match status" value="1"/>
</dbReference>
<feature type="binding site" description="in other chain" evidence="8">
    <location>
        <position position="304"/>
    </location>
    <ligand>
        <name>IMP</name>
        <dbReference type="ChEBI" id="CHEBI:58053"/>
        <note>ligand shared between dimeric partners</note>
    </ligand>
</feature>
<feature type="binding site" evidence="8">
    <location>
        <position position="306"/>
    </location>
    <ligand>
        <name>GTP</name>
        <dbReference type="ChEBI" id="CHEBI:37565"/>
    </ligand>
</feature>
<comment type="cofactor">
    <cofactor evidence="8">
        <name>Mg(2+)</name>
        <dbReference type="ChEBI" id="CHEBI:18420"/>
    </cofactor>
    <text evidence="8">Binds 1 Mg(2+) ion per subunit.</text>
</comment>
<dbReference type="EC" id="6.3.4.4" evidence="8 10"/>
<dbReference type="Gene3D" id="1.10.300.10">
    <property type="entry name" value="Adenylosuccinate Synthetase, subunit A, domain 2"/>
    <property type="match status" value="1"/>
</dbReference>
<reference evidence="11 12" key="1">
    <citation type="submission" date="2018-10" db="EMBL/GenBank/DDBJ databases">
        <title>Comparative functional genomics of the obligate endosymbiont Buchnera aphidicola.</title>
        <authorList>
            <person name="Chong R.A."/>
        </authorList>
    </citation>
    <scope>NUCLEOTIDE SEQUENCE [LARGE SCALE GENOMIC DNA]</scope>
    <source>
        <strain evidence="11 12">Ska</strain>
    </source>
</reference>
<evidence type="ECO:0000256" key="7">
    <source>
        <dbReference type="ARBA" id="ARBA00023134"/>
    </source>
</evidence>
<feature type="binding site" evidence="8">
    <location>
        <position position="14"/>
    </location>
    <ligand>
        <name>Mg(2+)</name>
        <dbReference type="ChEBI" id="CHEBI:18420"/>
    </ligand>
</feature>
<evidence type="ECO:0000256" key="6">
    <source>
        <dbReference type="ARBA" id="ARBA00022842"/>
    </source>
</evidence>
<keyword evidence="5 8" id="KW-0658">Purine biosynthesis</keyword>
<dbReference type="Proteomes" id="UP000298685">
    <property type="component" value="Chromosome"/>
</dbReference>
<dbReference type="InterPro" id="IPR042111">
    <property type="entry name" value="Adenylosuccinate_synth_dom3"/>
</dbReference>
<dbReference type="Pfam" id="PF00709">
    <property type="entry name" value="Adenylsucc_synt"/>
    <property type="match status" value="1"/>
</dbReference>
<dbReference type="GO" id="GO:0044208">
    <property type="term" value="P:'de novo' AMP biosynthetic process"/>
    <property type="evidence" value="ECO:0007669"/>
    <property type="project" value="UniProtKB-UniRule"/>
</dbReference>
<dbReference type="GO" id="GO:0046040">
    <property type="term" value="P:IMP metabolic process"/>
    <property type="evidence" value="ECO:0007669"/>
    <property type="project" value="TreeGrafter"/>
</dbReference>
<feature type="active site" description="Proton acceptor" evidence="8">
    <location>
        <position position="14"/>
    </location>
</feature>
<evidence type="ECO:0000256" key="4">
    <source>
        <dbReference type="ARBA" id="ARBA00022741"/>
    </source>
</evidence>
<feature type="binding site" evidence="8">
    <location>
        <begin position="417"/>
        <end position="419"/>
    </location>
    <ligand>
        <name>GTP</name>
        <dbReference type="ChEBI" id="CHEBI:37565"/>
    </ligand>
</feature>
<dbReference type="SMART" id="SM00788">
    <property type="entry name" value="Adenylsucc_synt"/>
    <property type="match status" value="1"/>
</dbReference>
<feature type="binding site" evidence="8">
    <location>
        <position position="41"/>
    </location>
    <ligand>
        <name>Mg(2+)</name>
        <dbReference type="ChEBI" id="CHEBI:18420"/>
    </ligand>
</feature>
<dbReference type="EMBL" id="CP032999">
    <property type="protein sequence ID" value="QCI26163.1"/>
    <property type="molecule type" value="Genomic_DNA"/>
</dbReference>
<keyword evidence="8" id="KW-0963">Cytoplasm</keyword>
<evidence type="ECO:0000256" key="9">
    <source>
        <dbReference type="PROSITE-ProRule" id="PRU10134"/>
    </source>
</evidence>
<comment type="catalytic activity">
    <reaction evidence="8 10">
        <text>IMP + L-aspartate + GTP = N(6)-(1,2-dicarboxyethyl)-AMP + GDP + phosphate + 2 H(+)</text>
        <dbReference type="Rhea" id="RHEA:15753"/>
        <dbReference type="ChEBI" id="CHEBI:15378"/>
        <dbReference type="ChEBI" id="CHEBI:29991"/>
        <dbReference type="ChEBI" id="CHEBI:37565"/>
        <dbReference type="ChEBI" id="CHEBI:43474"/>
        <dbReference type="ChEBI" id="CHEBI:57567"/>
        <dbReference type="ChEBI" id="CHEBI:58053"/>
        <dbReference type="ChEBI" id="CHEBI:58189"/>
        <dbReference type="EC" id="6.3.4.4"/>
    </reaction>
</comment>
<dbReference type="GO" id="GO:0005525">
    <property type="term" value="F:GTP binding"/>
    <property type="evidence" value="ECO:0007669"/>
    <property type="project" value="UniProtKB-UniRule"/>
</dbReference>
<evidence type="ECO:0000313" key="11">
    <source>
        <dbReference type="EMBL" id="QCI26163.1"/>
    </source>
</evidence>
<dbReference type="InterPro" id="IPR018220">
    <property type="entry name" value="Adenylosuccin_syn_GTP-bd"/>
</dbReference>
<dbReference type="CDD" id="cd03108">
    <property type="entry name" value="AdSS"/>
    <property type="match status" value="1"/>
</dbReference>
<dbReference type="FunFam" id="1.10.300.10:FF:000001">
    <property type="entry name" value="Adenylosuccinate synthetase"/>
    <property type="match status" value="1"/>
</dbReference>
<evidence type="ECO:0000256" key="1">
    <source>
        <dbReference type="ARBA" id="ARBA00011738"/>
    </source>
</evidence>
<feature type="binding site" evidence="8">
    <location>
        <begin position="332"/>
        <end position="334"/>
    </location>
    <ligand>
        <name>GTP</name>
        <dbReference type="ChEBI" id="CHEBI:37565"/>
    </ligand>
</feature>
<evidence type="ECO:0000256" key="5">
    <source>
        <dbReference type="ARBA" id="ARBA00022755"/>
    </source>
</evidence>
<keyword evidence="4 8" id="KW-0547">Nucleotide-binding</keyword>
<dbReference type="NCBIfam" id="TIGR00184">
    <property type="entry name" value="purA"/>
    <property type="match status" value="1"/>
</dbReference>
<comment type="function">
    <text evidence="8">Plays an important role in the de novo pathway of purine nucleotide biosynthesis. Catalyzes the first committed step in the biosynthesis of AMP from IMP.</text>
</comment>
<evidence type="ECO:0000256" key="3">
    <source>
        <dbReference type="ARBA" id="ARBA00022723"/>
    </source>
</evidence>
<dbReference type="UniPathway" id="UPA00075">
    <property type="reaction ID" value="UER00335"/>
</dbReference>
<dbReference type="GO" id="GO:0000287">
    <property type="term" value="F:magnesium ion binding"/>
    <property type="evidence" value="ECO:0007669"/>
    <property type="project" value="UniProtKB-UniRule"/>
</dbReference>
<dbReference type="PANTHER" id="PTHR11846">
    <property type="entry name" value="ADENYLOSUCCINATE SYNTHETASE"/>
    <property type="match status" value="1"/>
</dbReference>
<keyword evidence="6 8" id="KW-0460">Magnesium</keyword>
<feature type="binding site" evidence="8">
    <location>
        <position position="144"/>
    </location>
    <ligand>
        <name>IMP</name>
        <dbReference type="ChEBI" id="CHEBI:58053"/>
        <note>ligand shared between dimeric partners</note>
    </ligand>
</feature>
<keyword evidence="7 8" id="KW-0342">GTP-binding</keyword>
<feature type="active site" evidence="9">
    <location>
        <position position="141"/>
    </location>
</feature>
<dbReference type="PANTHER" id="PTHR11846:SF0">
    <property type="entry name" value="ADENYLOSUCCINATE SYNTHETASE"/>
    <property type="match status" value="1"/>
</dbReference>